<dbReference type="HOGENOM" id="CLU_021203_1_1_9"/>
<dbReference type="InterPro" id="IPR051922">
    <property type="entry name" value="Bact_Sporulation_Assoc"/>
</dbReference>
<protein>
    <recommendedName>
        <fullName evidence="1">Sporulation stage II protein D amidase enhancer LytB N-terminal domain-containing protein</fullName>
    </recommendedName>
</protein>
<proteinExistence type="predicted"/>
<dbReference type="Pfam" id="PF08486">
    <property type="entry name" value="SpoIID"/>
    <property type="match status" value="1"/>
</dbReference>
<name>B9DX57_CLOK1</name>
<dbReference type="PANTHER" id="PTHR30032:SF4">
    <property type="entry name" value="AMIDASE ENHANCER"/>
    <property type="match status" value="1"/>
</dbReference>
<dbReference type="GO" id="GO:0030288">
    <property type="term" value="C:outer membrane-bounded periplasmic space"/>
    <property type="evidence" value="ECO:0007669"/>
    <property type="project" value="TreeGrafter"/>
</dbReference>
<dbReference type="AlphaFoldDB" id="B9DX57"/>
<dbReference type="GO" id="GO:0030435">
    <property type="term" value="P:sporulation resulting in formation of a cellular spore"/>
    <property type="evidence" value="ECO:0007669"/>
    <property type="project" value="InterPro"/>
</dbReference>
<gene>
    <name evidence="2" type="ordered locus">CKR_3249</name>
</gene>
<feature type="domain" description="Sporulation stage II protein D amidase enhancer LytB N-terminal" evidence="1">
    <location>
        <begin position="71"/>
        <end position="177"/>
    </location>
</feature>
<reference evidence="3" key="1">
    <citation type="submission" date="2005-09" db="EMBL/GenBank/DDBJ databases">
        <title>Complete genome sequence of Clostridium kluyveri and comparative genomics of Clostridia species.</title>
        <authorList>
            <person name="Inui M."/>
            <person name="Nonaka H."/>
            <person name="Shinoda Y."/>
            <person name="Ikenaga Y."/>
            <person name="Abe M."/>
            <person name="Naito K."/>
            <person name="Vertes A.A."/>
            <person name="Yukawa H."/>
        </authorList>
    </citation>
    <scope>NUCLEOTIDE SEQUENCE [LARGE SCALE GENOMIC DNA]</scope>
    <source>
        <strain evidence="3">NBRC 12016</strain>
    </source>
</reference>
<evidence type="ECO:0000259" key="1">
    <source>
        <dbReference type="Pfam" id="PF08486"/>
    </source>
</evidence>
<dbReference type="InterPro" id="IPR013693">
    <property type="entry name" value="SpoIID/LytB_N"/>
</dbReference>
<dbReference type="InterPro" id="IPR014225">
    <property type="entry name" value="Spore_II_D_firmicutes"/>
</dbReference>
<accession>B9DX57</accession>
<dbReference type="NCBIfam" id="TIGR02669">
    <property type="entry name" value="SpoIID_LytB"/>
    <property type="match status" value="1"/>
</dbReference>
<dbReference type="InterPro" id="IPR013486">
    <property type="entry name" value="SpoIID/LytB"/>
</dbReference>
<sequence>MWENKMRRYVINFFKKLVILIFMSTAFIILLSLGINGIKISQYIVVPEFLMKSISKSYNYSPQYIKVYITEENKIKKMNLEEYIVGVVAAEMPAEFSEEAIKAQAVAARTFGAAHMEIYGGKKYKSNTGADVCDTVKCQVFTNKDERMKNWPESEREEYWNKIVSAVKDTSGQVLTYKNELVMEPYYFAVSGGRTENAVDVFGKGEEYLKSVESPGEEGASKYRTSVKLSYTNFVDKINSQYPNSGLSIKNLSNQVSIESRNEGGSVKEIKLGSVTISGAKFRTIMSLNSSDFNIYFKDNIIIECIGYGHRVGMSQWGANAMAKQGKTFKEILAHYYNKTELQNLEVFYNK</sequence>
<dbReference type="EMBL" id="AP009049">
    <property type="protein sequence ID" value="BAH08300.1"/>
    <property type="molecule type" value="Genomic_DNA"/>
</dbReference>
<evidence type="ECO:0000313" key="2">
    <source>
        <dbReference type="EMBL" id="BAH08300.1"/>
    </source>
</evidence>
<dbReference type="Proteomes" id="UP000007969">
    <property type="component" value="Chromosome"/>
</dbReference>
<dbReference type="PANTHER" id="PTHR30032">
    <property type="entry name" value="N-ACETYLMURAMOYL-L-ALANINE AMIDASE-RELATED"/>
    <property type="match status" value="1"/>
</dbReference>
<evidence type="ECO:0000313" key="3">
    <source>
        <dbReference type="Proteomes" id="UP000007969"/>
    </source>
</evidence>
<organism evidence="2 3">
    <name type="scientific">Clostridium kluyveri (strain NBRC 12016)</name>
    <dbReference type="NCBI Taxonomy" id="583346"/>
    <lineage>
        <taxon>Bacteria</taxon>
        <taxon>Bacillati</taxon>
        <taxon>Bacillota</taxon>
        <taxon>Clostridia</taxon>
        <taxon>Eubacteriales</taxon>
        <taxon>Clostridiaceae</taxon>
        <taxon>Clostridium</taxon>
    </lineage>
</organism>
<dbReference type="NCBIfam" id="TIGR02870">
    <property type="entry name" value="spore_II_D"/>
    <property type="match status" value="1"/>
</dbReference>
<dbReference type="KEGG" id="ckr:CKR_3249"/>